<name>A0AA47EP59_9CLOT</name>
<dbReference type="EMBL" id="CP086239">
    <property type="protein sequence ID" value="WAG62959.1"/>
    <property type="molecule type" value="Genomic_DNA"/>
</dbReference>
<dbReference type="Proteomes" id="UP001164733">
    <property type="component" value="Chromosome"/>
</dbReference>
<evidence type="ECO:0000313" key="2">
    <source>
        <dbReference type="Proteomes" id="UP001164733"/>
    </source>
</evidence>
<dbReference type="RefSeq" id="WP_216120216.1">
    <property type="nucleotide sequence ID" value="NZ_CP086239.1"/>
</dbReference>
<organism evidence="1 2">
    <name type="scientific">Clostridium estertheticum</name>
    <dbReference type="NCBI Taxonomy" id="238834"/>
    <lineage>
        <taxon>Bacteria</taxon>
        <taxon>Bacillati</taxon>
        <taxon>Bacillota</taxon>
        <taxon>Clostridia</taxon>
        <taxon>Eubacteriales</taxon>
        <taxon>Clostridiaceae</taxon>
        <taxon>Clostridium</taxon>
    </lineage>
</organism>
<sequence length="384" mass="44903">MGTITQNKVIEHSKLTTLKHAFRILSKDKLIRIAKKNNYPIGIDLSYKEICSRILRDYNEDKFGKEFYSIIKRQAFNPDLNVQDGFFLSIDEIYKFDIKAFKSHLESYDMNRETKDGQEEVLTFKVIDESVDCLKVLATIDKIKYLYDYGNESSIIYLLPRRAVLEIYPTNNIVYIQTKNTGIYSDIKSTTQLLFQQYFQDDSLKLTKPKMTQSLSTDVGTNGSVVSYFGINKYTIKFLDILYELENKKYNFSEFLVSDIAFDHEDDNHMDLDTMIYSTSFDGKNLLEHDEVKNRILNGRVILSVCLKIIYNEDIGNNKMFMHSIDAGIINQSGYFRMYIKDNDKIDSNIMEYAYIKLKQLFIDSFSSKELNNEDKIKKIIRSN</sequence>
<reference evidence="1" key="1">
    <citation type="submission" date="2021-11" db="EMBL/GenBank/DDBJ databases">
        <title>Clostridia strains as spoilage organisms.</title>
        <authorList>
            <person name="Wambui J."/>
            <person name="Stevens M.J.A."/>
            <person name="Stephan R."/>
        </authorList>
    </citation>
    <scope>NUCLEOTIDE SEQUENCE</scope>
    <source>
        <strain evidence="1">CF009</strain>
    </source>
</reference>
<evidence type="ECO:0000313" key="1">
    <source>
        <dbReference type="EMBL" id="WAG62959.1"/>
    </source>
</evidence>
<protein>
    <submittedName>
        <fullName evidence="1">Uncharacterized protein</fullName>
    </submittedName>
</protein>
<gene>
    <name evidence="1" type="ORF">LL038_12280</name>
</gene>
<accession>A0AA47EP59</accession>
<proteinExistence type="predicted"/>
<dbReference type="AlphaFoldDB" id="A0AA47EP59"/>